<feature type="active site" description="Proton donor" evidence="5">
    <location>
        <position position="132"/>
    </location>
</feature>
<dbReference type="RefSeq" id="WP_006997784.1">
    <property type="nucleotide sequence ID" value="NZ_CH724130.1"/>
</dbReference>
<feature type="binding site" evidence="5">
    <location>
        <position position="229"/>
    </location>
    <ligand>
        <name>isopentenyl diphosphate</name>
        <dbReference type="ChEBI" id="CHEBI:128769"/>
    </ligand>
</feature>
<dbReference type="CDD" id="cd13944">
    <property type="entry name" value="lytB_ispH"/>
    <property type="match status" value="1"/>
</dbReference>
<feature type="binding site" evidence="5">
    <location>
        <position position="230"/>
    </location>
    <ligand>
        <name>(2E)-4-hydroxy-3-methylbut-2-enyl diphosphate</name>
        <dbReference type="ChEBI" id="CHEBI:128753"/>
    </ligand>
</feature>
<feature type="binding site" evidence="5">
    <location>
        <position position="231"/>
    </location>
    <ligand>
        <name>(2E)-4-hydroxy-3-methylbut-2-enyl diphosphate</name>
        <dbReference type="ChEBI" id="CHEBI:128753"/>
    </ligand>
</feature>
<comment type="similarity">
    <text evidence="5">Belongs to the IspH family.</text>
</comment>
<sequence>MKNKEIKILLSAPRGFCAGVERAIEIVKKSITKYGAPVYVRHEIVHNKYVVDSLKAIGAVFVEELDEIKDKSRPVIFSAHGVPKSVPQQANGYKMEYIDATCPLVSKVHREAENLYKAGYHIVLIGHINHPEVIGTMGQLPEGSIDLIQDEHDVETYELDDNKKIAYVTQTTLSVDDTKNIIKTLKKKFPKIKEPFKEDICYATTNRQSAVKNIAKKCDMFFVLGSRNSSNSVRLVEVAEQSGCPHSELIHSDSEIPFEKLENCKVIGISSGASAPEILVENFINEIKSKFKVKIEIVEIIKENIVFKVPGKLN</sequence>
<feature type="binding site" evidence="5">
    <location>
        <position position="130"/>
    </location>
    <ligand>
        <name>isopentenyl diphosphate</name>
        <dbReference type="ChEBI" id="CHEBI:128769"/>
    </ligand>
</feature>
<keyword evidence="3 5" id="KW-0408">Iron</keyword>
<feature type="binding site" evidence="5">
    <location>
        <position position="231"/>
    </location>
    <ligand>
        <name>isopentenyl diphosphate</name>
        <dbReference type="ChEBI" id="CHEBI:128769"/>
    </ligand>
</feature>
<feature type="binding site" evidence="5">
    <location>
        <position position="46"/>
    </location>
    <ligand>
        <name>isopentenyl diphosphate</name>
        <dbReference type="ChEBI" id="CHEBI:128769"/>
    </ligand>
</feature>
<comment type="caution">
    <text evidence="6">The sequence shown here is derived from an EMBL/GenBank/DDBJ whole genome shotgun (WGS) entry which is preliminary data.</text>
</comment>
<comment type="function">
    <text evidence="5">Catalyzes the conversion of 1-hydroxy-2-methyl-2-(E)-butenyl 4-diphosphate (HMBPP) into a mixture of isopentenyl diphosphate (IPP) and dimethylallyl diphosphate (DMAPP). Acts in the terminal step of the DOXP/MEP pathway for isoprenoid precursor biosynthesis.</text>
</comment>
<feature type="binding site" evidence="5">
    <location>
        <position position="130"/>
    </location>
    <ligand>
        <name>dimethylallyl diphosphate</name>
        <dbReference type="ChEBI" id="CHEBI:57623"/>
    </ligand>
</feature>
<keyword evidence="5" id="KW-0560">Oxidoreductase</keyword>
<feature type="binding site" evidence="5">
    <location>
        <position position="230"/>
    </location>
    <ligand>
        <name>isopentenyl diphosphate</name>
        <dbReference type="ChEBI" id="CHEBI:128769"/>
    </ligand>
</feature>
<dbReference type="InterPro" id="IPR003451">
    <property type="entry name" value="LytB/IspH"/>
</dbReference>
<dbReference type="UniPathway" id="UPA00059">
    <property type="reaction ID" value="UER00105"/>
</dbReference>
<proteinExistence type="inferred from homology"/>
<name>Q1V0N1_PELU1</name>
<evidence type="ECO:0000256" key="3">
    <source>
        <dbReference type="ARBA" id="ARBA00023004"/>
    </source>
</evidence>
<feature type="binding site" evidence="5">
    <location>
        <position position="17"/>
    </location>
    <ligand>
        <name>[4Fe-4S] cluster</name>
        <dbReference type="ChEBI" id="CHEBI:49883"/>
    </ligand>
</feature>
<feature type="binding site" evidence="5">
    <location>
        <position position="80"/>
    </location>
    <ligand>
        <name>isopentenyl diphosphate</name>
        <dbReference type="ChEBI" id="CHEBI:128769"/>
    </ligand>
</feature>
<feature type="binding site" evidence="5">
    <location>
        <position position="229"/>
    </location>
    <ligand>
        <name>dimethylallyl diphosphate</name>
        <dbReference type="ChEBI" id="CHEBI:57623"/>
    </ligand>
</feature>
<dbReference type="Gene3D" id="3.40.50.11270">
    <property type="match status" value="1"/>
</dbReference>
<dbReference type="HOGENOM" id="CLU_027486_1_0_5"/>
<dbReference type="Gene3D" id="3.40.1010.20">
    <property type="entry name" value="4-hydroxy-3-methylbut-2-enyl diphosphate reductase, catalytic domain"/>
    <property type="match status" value="2"/>
</dbReference>
<feature type="binding site" evidence="5">
    <location>
        <position position="46"/>
    </location>
    <ligand>
        <name>(2E)-4-hydroxy-3-methylbut-2-enyl diphosphate</name>
        <dbReference type="ChEBI" id="CHEBI:128753"/>
    </ligand>
</feature>
<feature type="binding site" evidence="5">
    <location>
        <position position="102"/>
    </location>
    <ligand>
        <name>[4Fe-4S] cluster</name>
        <dbReference type="ChEBI" id="CHEBI:49883"/>
    </ligand>
</feature>
<dbReference type="UniPathway" id="UPA00056">
    <property type="reaction ID" value="UER00097"/>
</dbReference>
<keyword evidence="1 5" id="KW-0004">4Fe-4S</keyword>
<feature type="binding site" evidence="5">
    <location>
        <position position="130"/>
    </location>
    <ligand>
        <name>(2E)-4-hydroxy-3-methylbut-2-enyl diphosphate</name>
        <dbReference type="ChEBI" id="CHEBI:128753"/>
    </ligand>
</feature>
<accession>Q1V0N1</accession>
<feature type="binding site" evidence="5">
    <location>
        <position position="230"/>
    </location>
    <ligand>
        <name>dimethylallyl diphosphate</name>
        <dbReference type="ChEBI" id="CHEBI:57623"/>
    </ligand>
</feature>
<feature type="binding site" evidence="5">
    <location>
        <position position="274"/>
    </location>
    <ligand>
        <name>(2E)-4-hydroxy-3-methylbut-2-enyl diphosphate</name>
        <dbReference type="ChEBI" id="CHEBI:128753"/>
    </ligand>
</feature>
<dbReference type="HAMAP" id="MF_00191">
    <property type="entry name" value="IspH"/>
    <property type="match status" value="1"/>
</dbReference>
<keyword evidence="2 5" id="KW-0479">Metal-binding</keyword>
<dbReference type="GO" id="GO:0019288">
    <property type="term" value="P:isopentenyl diphosphate biosynthetic process, methylerythritol 4-phosphate pathway"/>
    <property type="evidence" value="ECO:0007669"/>
    <property type="project" value="UniProtKB-UniRule"/>
</dbReference>
<dbReference type="Proteomes" id="UP000005306">
    <property type="component" value="Unassembled WGS sequence"/>
</dbReference>
<keyword evidence="4 5" id="KW-0411">Iron-sulfur</keyword>
<dbReference type="GO" id="GO:0050992">
    <property type="term" value="P:dimethylallyl diphosphate biosynthetic process"/>
    <property type="evidence" value="ECO:0007669"/>
    <property type="project" value="UniProtKB-UniRule"/>
</dbReference>
<dbReference type="GO" id="GO:0051745">
    <property type="term" value="F:4-hydroxy-3-methylbut-2-enyl diphosphate reductase activity"/>
    <property type="evidence" value="ECO:0007669"/>
    <property type="project" value="UniProtKB-UniRule"/>
</dbReference>
<dbReference type="EC" id="1.17.7.4" evidence="5"/>
<reference evidence="6 7" key="1">
    <citation type="submission" date="2006-04" db="EMBL/GenBank/DDBJ databases">
        <authorList>
            <person name="Giovannoni S.J."/>
            <person name="Cho J.-C."/>
            <person name="Ferriera S."/>
            <person name="Johnson J."/>
            <person name="Kravitz S."/>
            <person name="Halpern A."/>
            <person name="Remington K."/>
            <person name="Beeson K."/>
            <person name="Tran B."/>
            <person name="Rogers Y.-H."/>
            <person name="Friedman R."/>
            <person name="Venter J.C."/>
        </authorList>
    </citation>
    <scope>NUCLEOTIDE SEQUENCE [LARGE SCALE GENOMIC DNA]</scope>
    <source>
        <strain evidence="6 7">HTCC1002</strain>
    </source>
</reference>
<organism evidence="6 7">
    <name type="scientific">Pelagibacter ubique (strain HTCC1002)</name>
    <dbReference type="NCBI Taxonomy" id="314261"/>
    <lineage>
        <taxon>Bacteria</taxon>
        <taxon>Pseudomonadati</taxon>
        <taxon>Pseudomonadota</taxon>
        <taxon>Alphaproteobacteria</taxon>
        <taxon>Candidatus Pelagibacterales</taxon>
        <taxon>Candidatus Pelagibacteraceae</taxon>
        <taxon>Candidatus Pelagibacter</taxon>
    </lineage>
</organism>
<comment type="cofactor">
    <cofactor evidence="5">
        <name>[4Fe-4S] cluster</name>
        <dbReference type="ChEBI" id="CHEBI:49883"/>
    </cofactor>
    <text evidence="5">Binds 1 [4Fe-4S] cluster per subunit.</text>
</comment>
<evidence type="ECO:0000313" key="7">
    <source>
        <dbReference type="Proteomes" id="UP000005306"/>
    </source>
</evidence>
<evidence type="ECO:0000313" key="6">
    <source>
        <dbReference type="EMBL" id="EAS85197.1"/>
    </source>
</evidence>
<dbReference type="PANTHER" id="PTHR30426:SF0">
    <property type="entry name" value="4-HYDROXY-3-METHYLBUT-2-ENYL DIPHOSPHATE REDUCTASE"/>
    <property type="match status" value="1"/>
</dbReference>
<comment type="catalytic activity">
    <reaction evidence="5">
        <text>isopentenyl diphosphate + 2 oxidized [2Fe-2S]-[ferredoxin] + H2O = (2E)-4-hydroxy-3-methylbut-2-enyl diphosphate + 2 reduced [2Fe-2S]-[ferredoxin] + 2 H(+)</text>
        <dbReference type="Rhea" id="RHEA:24488"/>
        <dbReference type="Rhea" id="RHEA-COMP:10000"/>
        <dbReference type="Rhea" id="RHEA-COMP:10001"/>
        <dbReference type="ChEBI" id="CHEBI:15377"/>
        <dbReference type="ChEBI" id="CHEBI:15378"/>
        <dbReference type="ChEBI" id="CHEBI:33737"/>
        <dbReference type="ChEBI" id="CHEBI:33738"/>
        <dbReference type="ChEBI" id="CHEBI:128753"/>
        <dbReference type="ChEBI" id="CHEBI:128769"/>
        <dbReference type="EC" id="1.17.7.4"/>
    </reaction>
</comment>
<feature type="binding site" evidence="5">
    <location>
        <position position="171"/>
    </location>
    <ligand>
        <name>(2E)-4-hydroxy-3-methylbut-2-enyl diphosphate</name>
        <dbReference type="ChEBI" id="CHEBI:128753"/>
    </ligand>
</feature>
<dbReference type="Pfam" id="PF02401">
    <property type="entry name" value="LYTB"/>
    <property type="match status" value="1"/>
</dbReference>
<evidence type="ECO:0000256" key="1">
    <source>
        <dbReference type="ARBA" id="ARBA00022485"/>
    </source>
</evidence>
<feature type="binding site" evidence="5">
    <location>
        <position position="80"/>
    </location>
    <ligand>
        <name>(2E)-4-hydroxy-3-methylbut-2-enyl diphosphate</name>
        <dbReference type="ChEBI" id="CHEBI:128753"/>
    </ligand>
</feature>
<feature type="binding site" evidence="5">
    <location>
        <position position="229"/>
    </location>
    <ligand>
        <name>(2E)-4-hydroxy-3-methylbut-2-enyl diphosphate</name>
        <dbReference type="ChEBI" id="CHEBI:128753"/>
    </ligand>
</feature>
<dbReference type="PANTHER" id="PTHR30426">
    <property type="entry name" value="4-HYDROXY-3-METHYLBUT-2-ENYL DIPHOSPHATE REDUCTASE"/>
    <property type="match status" value="1"/>
</dbReference>
<feature type="binding site" evidence="5">
    <location>
        <position position="274"/>
    </location>
    <ligand>
        <name>dimethylallyl diphosphate</name>
        <dbReference type="ChEBI" id="CHEBI:57623"/>
    </ligand>
</feature>
<dbReference type="GO" id="GO:0046872">
    <property type="term" value="F:metal ion binding"/>
    <property type="evidence" value="ECO:0007669"/>
    <property type="project" value="UniProtKB-KW"/>
</dbReference>
<evidence type="ECO:0000256" key="2">
    <source>
        <dbReference type="ARBA" id="ARBA00022723"/>
    </source>
</evidence>
<evidence type="ECO:0000256" key="5">
    <source>
        <dbReference type="HAMAP-Rule" id="MF_00191"/>
    </source>
</evidence>
<feature type="binding site" evidence="5">
    <location>
        <position position="80"/>
    </location>
    <ligand>
        <name>dimethylallyl diphosphate</name>
        <dbReference type="ChEBI" id="CHEBI:57623"/>
    </ligand>
</feature>
<feature type="binding site" evidence="5">
    <location>
        <position position="231"/>
    </location>
    <ligand>
        <name>dimethylallyl diphosphate</name>
        <dbReference type="ChEBI" id="CHEBI:57623"/>
    </ligand>
</feature>
<feature type="binding site" evidence="5">
    <location>
        <position position="46"/>
    </location>
    <ligand>
        <name>dimethylallyl diphosphate</name>
        <dbReference type="ChEBI" id="CHEBI:57623"/>
    </ligand>
</feature>
<comment type="pathway">
    <text evidence="5">Isoprenoid biosynthesis; dimethylallyl diphosphate biosynthesis; dimethylallyl diphosphate from (2E)-4-hydroxy-3-methylbutenyl diphosphate: step 1/1.</text>
</comment>
<dbReference type="NCBIfam" id="NF002190">
    <property type="entry name" value="PRK01045.1-4"/>
    <property type="match status" value="1"/>
</dbReference>
<dbReference type="EMBL" id="AAPV01000001">
    <property type="protein sequence ID" value="EAS85197.1"/>
    <property type="molecule type" value="Genomic_DNA"/>
</dbReference>
<dbReference type="GO" id="GO:0051539">
    <property type="term" value="F:4 iron, 4 sulfur cluster binding"/>
    <property type="evidence" value="ECO:0007669"/>
    <property type="project" value="UniProtKB-UniRule"/>
</dbReference>
<gene>
    <name evidence="5" type="primary">ispH</name>
    <name evidence="6" type="ORF">PU1002_05731</name>
</gene>
<dbReference type="AlphaFoldDB" id="Q1V0N1"/>
<evidence type="ECO:0000256" key="4">
    <source>
        <dbReference type="ARBA" id="ARBA00023014"/>
    </source>
</evidence>
<feature type="binding site" evidence="5">
    <location>
        <position position="201"/>
    </location>
    <ligand>
        <name>[4Fe-4S] cluster</name>
        <dbReference type="ChEBI" id="CHEBI:49883"/>
    </ligand>
</feature>
<protein>
    <recommendedName>
        <fullName evidence="5">4-hydroxy-3-methylbut-2-enyl diphosphate reductase</fullName>
        <shortName evidence="5">HMBPP reductase</shortName>
        <ecNumber evidence="5">1.17.7.4</ecNumber>
    </recommendedName>
</protein>
<comment type="catalytic activity">
    <reaction evidence="5">
        <text>dimethylallyl diphosphate + 2 oxidized [2Fe-2S]-[ferredoxin] + H2O = (2E)-4-hydroxy-3-methylbut-2-enyl diphosphate + 2 reduced [2Fe-2S]-[ferredoxin] + 2 H(+)</text>
        <dbReference type="Rhea" id="RHEA:24825"/>
        <dbReference type="Rhea" id="RHEA-COMP:10000"/>
        <dbReference type="Rhea" id="RHEA-COMP:10001"/>
        <dbReference type="ChEBI" id="CHEBI:15377"/>
        <dbReference type="ChEBI" id="CHEBI:15378"/>
        <dbReference type="ChEBI" id="CHEBI:33737"/>
        <dbReference type="ChEBI" id="CHEBI:33738"/>
        <dbReference type="ChEBI" id="CHEBI:57623"/>
        <dbReference type="ChEBI" id="CHEBI:128753"/>
        <dbReference type="EC" id="1.17.7.4"/>
    </reaction>
</comment>
<feature type="binding site" evidence="5">
    <location>
        <position position="274"/>
    </location>
    <ligand>
        <name>isopentenyl diphosphate</name>
        <dbReference type="ChEBI" id="CHEBI:128769"/>
    </ligand>
</feature>
<comment type="pathway">
    <text evidence="5">Isoprenoid biosynthesis; isopentenyl diphosphate biosynthesis via DXP pathway; isopentenyl diphosphate from 1-deoxy-D-xylulose 5-phosphate: step 6/6.</text>
</comment>
<dbReference type="NCBIfam" id="TIGR00216">
    <property type="entry name" value="ispH_lytB"/>
    <property type="match status" value="1"/>
</dbReference>
<dbReference type="GO" id="GO:0016114">
    <property type="term" value="P:terpenoid biosynthetic process"/>
    <property type="evidence" value="ECO:0007669"/>
    <property type="project" value="UniProtKB-UniRule"/>
</dbReference>
<keyword evidence="5" id="KW-0414">Isoprene biosynthesis</keyword>